<dbReference type="Proteomes" id="UP000250235">
    <property type="component" value="Unassembled WGS sequence"/>
</dbReference>
<proteinExistence type="predicted"/>
<name>A0A2Z6ZZL6_9LAMI</name>
<dbReference type="EMBL" id="KV137755">
    <property type="protein sequence ID" value="KZT76263.1"/>
    <property type="molecule type" value="Genomic_DNA"/>
</dbReference>
<reference evidence="1 2" key="1">
    <citation type="journal article" date="2015" name="Proc. Natl. Acad. Sci. U.S.A.">
        <title>The resurrection genome of Boea hygrometrica: A blueprint for survival of dehydration.</title>
        <authorList>
            <person name="Xiao L."/>
            <person name="Yang G."/>
            <person name="Zhang L."/>
            <person name="Yang X."/>
            <person name="Zhao S."/>
            <person name="Ji Z."/>
            <person name="Zhou Q."/>
            <person name="Hu M."/>
            <person name="Wang Y."/>
            <person name="Chen M."/>
            <person name="Xu Y."/>
            <person name="Jin H."/>
            <person name="Xiao X."/>
            <person name="Hu G."/>
            <person name="Bao F."/>
            <person name="Hu Y."/>
            <person name="Wan P."/>
            <person name="Li L."/>
            <person name="Deng X."/>
            <person name="Kuang T."/>
            <person name="Xiang C."/>
            <person name="Zhu J.K."/>
            <person name="Oliver M.J."/>
            <person name="He Y."/>
        </authorList>
    </citation>
    <scope>NUCLEOTIDE SEQUENCE [LARGE SCALE GENOMIC DNA]</scope>
    <source>
        <strain evidence="2">cv. XS01</strain>
    </source>
</reference>
<protein>
    <submittedName>
        <fullName evidence="1">Uncharacterized protein</fullName>
    </submittedName>
</protein>
<evidence type="ECO:0000313" key="2">
    <source>
        <dbReference type="Proteomes" id="UP000250235"/>
    </source>
</evidence>
<organism evidence="1 2">
    <name type="scientific">Dorcoceras hygrometricum</name>
    <dbReference type="NCBI Taxonomy" id="472368"/>
    <lineage>
        <taxon>Eukaryota</taxon>
        <taxon>Viridiplantae</taxon>
        <taxon>Streptophyta</taxon>
        <taxon>Embryophyta</taxon>
        <taxon>Tracheophyta</taxon>
        <taxon>Spermatophyta</taxon>
        <taxon>Magnoliopsida</taxon>
        <taxon>eudicotyledons</taxon>
        <taxon>Gunneridae</taxon>
        <taxon>Pentapetalae</taxon>
        <taxon>asterids</taxon>
        <taxon>lamiids</taxon>
        <taxon>Lamiales</taxon>
        <taxon>Gesneriaceae</taxon>
        <taxon>Didymocarpoideae</taxon>
        <taxon>Trichosporeae</taxon>
        <taxon>Loxocarpinae</taxon>
        <taxon>Dorcoceras</taxon>
    </lineage>
</organism>
<sequence>MLVVRARCCARWPSSCCPVRAGCENMRDVGRDDDSGGAASRDTACALAARMFFLAAPPTGRRSGESPVIA</sequence>
<evidence type="ECO:0000313" key="1">
    <source>
        <dbReference type="EMBL" id="KZT76263.1"/>
    </source>
</evidence>
<accession>A0A2Z6ZZL6</accession>
<gene>
    <name evidence="1" type="ORF">F511_46713</name>
</gene>
<keyword evidence="2" id="KW-1185">Reference proteome</keyword>
<dbReference type="AlphaFoldDB" id="A0A2Z6ZZL6"/>